<protein>
    <submittedName>
        <fullName evidence="1">Uncharacterized protein</fullName>
    </submittedName>
</protein>
<dbReference type="AlphaFoldDB" id="A0A7N5KI30"/>
<accession>A0A7N5KI30</accession>
<name>A0A7N5KI30_AILME</name>
<reference evidence="1" key="2">
    <citation type="submission" date="2025-08" db="UniProtKB">
        <authorList>
            <consortium name="Ensembl"/>
        </authorList>
    </citation>
    <scope>IDENTIFICATION</scope>
</reference>
<dbReference type="InParanoid" id="A0A7N5KI30"/>
<dbReference type="Ensembl" id="ENSAMET00000029681.1">
    <property type="protein sequence ID" value="ENSAMEP00000040356.1"/>
    <property type="gene ID" value="ENSAMEG00000023608.1"/>
</dbReference>
<organism evidence="1 2">
    <name type="scientific">Ailuropoda melanoleuca</name>
    <name type="common">Giant panda</name>
    <dbReference type="NCBI Taxonomy" id="9646"/>
    <lineage>
        <taxon>Eukaryota</taxon>
        <taxon>Metazoa</taxon>
        <taxon>Chordata</taxon>
        <taxon>Craniata</taxon>
        <taxon>Vertebrata</taxon>
        <taxon>Euteleostomi</taxon>
        <taxon>Mammalia</taxon>
        <taxon>Eutheria</taxon>
        <taxon>Laurasiatheria</taxon>
        <taxon>Carnivora</taxon>
        <taxon>Caniformia</taxon>
        <taxon>Ursidae</taxon>
        <taxon>Ailuropoda</taxon>
    </lineage>
</organism>
<reference evidence="1 2" key="1">
    <citation type="journal article" date="2010" name="Nature">
        <title>The sequence and de novo assembly of the giant panda genome.</title>
        <authorList>
            <person name="Li R."/>
            <person name="Fan W."/>
            <person name="Tian G."/>
            <person name="Zhu H."/>
            <person name="He L."/>
            <person name="Cai J."/>
            <person name="Huang Q."/>
            <person name="Cai Q."/>
            <person name="Li B."/>
            <person name="Bai Y."/>
            <person name="Zhang Z."/>
            <person name="Zhang Y."/>
            <person name="Wang W."/>
            <person name="Li J."/>
            <person name="Wei F."/>
            <person name="Li H."/>
            <person name="Jian M."/>
            <person name="Li J."/>
            <person name="Zhang Z."/>
            <person name="Nielsen R."/>
            <person name="Li D."/>
            <person name="Gu W."/>
            <person name="Yang Z."/>
            <person name="Xuan Z."/>
            <person name="Ryder O.A."/>
            <person name="Leung F.C."/>
            <person name="Zhou Y."/>
            <person name="Cao J."/>
            <person name="Sun X."/>
            <person name="Fu Y."/>
            <person name="Fang X."/>
            <person name="Guo X."/>
            <person name="Wang B."/>
            <person name="Hou R."/>
            <person name="Shen F."/>
            <person name="Mu B."/>
            <person name="Ni P."/>
            <person name="Lin R."/>
            <person name="Qian W."/>
            <person name="Wang G."/>
            <person name="Yu C."/>
            <person name="Nie W."/>
            <person name="Wang J."/>
            <person name="Wu Z."/>
            <person name="Liang H."/>
            <person name="Min J."/>
            <person name="Wu Q."/>
            <person name="Cheng S."/>
            <person name="Ruan J."/>
            <person name="Wang M."/>
            <person name="Shi Z."/>
            <person name="Wen M."/>
            <person name="Liu B."/>
            <person name="Ren X."/>
            <person name="Zheng H."/>
            <person name="Dong D."/>
            <person name="Cook K."/>
            <person name="Shan G."/>
            <person name="Zhang H."/>
            <person name="Kosiol C."/>
            <person name="Xie X."/>
            <person name="Lu Z."/>
            <person name="Zheng H."/>
            <person name="Li Y."/>
            <person name="Steiner C.C."/>
            <person name="Lam T.T."/>
            <person name="Lin S."/>
            <person name="Zhang Q."/>
            <person name="Li G."/>
            <person name="Tian J."/>
            <person name="Gong T."/>
            <person name="Liu H."/>
            <person name="Zhang D."/>
            <person name="Fang L."/>
            <person name="Ye C."/>
            <person name="Zhang J."/>
            <person name="Hu W."/>
            <person name="Xu A."/>
            <person name="Ren Y."/>
            <person name="Zhang G."/>
            <person name="Bruford M.W."/>
            <person name="Li Q."/>
            <person name="Ma L."/>
            <person name="Guo Y."/>
            <person name="An N."/>
            <person name="Hu Y."/>
            <person name="Zheng Y."/>
            <person name="Shi Y."/>
            <person name="Li Z."/>
            <person name="Liu Q."/>
            <person name="Chen Y."/>
            <person name="Zhao J."/>
            <person name="Qu N."/>
            <person name="Zhao S."/>
            <person name="Tian F."/>
            <person name="Wang X."/>
            <person name="Wang H."/>
            <person name="Xu L."/>
            <person name="Liu X."/>
            <person name="Vinar T."/>
            <person name="Wang Y."/>
            <person name="Lam T.W."/>
            <person name="Yiu S.M."/>
            <person name="Liu S."/>
            <person name="Zhang H."/>
            <person name="Li D."/>
            <person name="Huang Y."/>
            <person name="Wang X."/>
            <person name="Yang G."/>
            <person name="Jiang Z."/>
            <person name="Wang J."/>
            <person name="Qin N."/>
            <person name="Li L."/>
            <person name="Li J."/>
            <person name="Bolund L."/>
            <person name="Kristiansen K."/>
            <person name="Wong G.K."/>
            <person name="Olson M."/>
            <person name="Zhang X."/>
            <person name="Li S."/>
            <person name="Yang H."/>
            <person name="Wang J."/>
            <person name="Wang J."/>
        </authorList>
    </citation>
    <scope>NUCLEOTIDE SEQUENCE [LARGE SCALE GENOMIC DNA]</scope>
</reference>
<dbReference type="Proteomes" id="UP000008912">
    <property type="component" value="Unassembled WGS sequence"/>
</dbReference>
<evidence type="ECO:0000313" key="1">
    <source>
        <dbReference type="Ensembl" id="ENSAMEP00000040356.1"/>
    </source>
</evidence>
<evidence type="ECO:0000313" key="2">
    <source>
        <dbReference type="Proteomes" id="UP000008912"/>
    </source>
</evidence>
<proteinExistence type="predicted"/>
<dbReference type="GeneTree" id="ENSGT00910000148141"/>
<reference evidence="1" key="3">
    <citation type="submission" date="2025-09" db="UniProtKB">
        <authorList>
            <consortium name="Ensembl"/>
        </authorList>
    </citation>
    <scope>IDENTIFICATION</scope>
</reference>
<sequence>MLGLPARFGREGMLGLERVLAPLVWGEYRFPGTDRALSALTLRFSSNLPTPKALGVMTQLRWGPPQSPAFEGTFE</sequence>
<keyword evidence="2" id="KW-1185">Reference proteome</keyword>